<reference evidence="8" key="1">
    <citation type="submission" date="2017-09" db="EMBL/GenBank/DDBJ databases">
        <title>Depth-based differentiation of microbial function through sediment-hosted aquifers and enrichment of novel symbionts in the deep terrestrial subsurface.</title>
        <authorList>
            <person name="Probst A.J."/>
            <person name="Ladd B."/>
            <person name="Jarett J.K."/>
            <person name="Geller-Mcgrath D.E."/>
            <person name="Sieber C.M.K."/>
            <person name="Emerson J.B."/>
            <person name="Anantharaman K."/>
            <person name="Thomas B.C."/>
            <person name="Malmstrom R."/>
            <person name="Stieglmeier M."/>
            <person name="Klingl A."/>
            <person name="Woyke T."/>
            <person name="Ryan C.M."/>
            <person name="Banfield J.F."/>
        </authorList>
    </citation>
    <scope>NUCLEOTIDE SEQUENCE [LARGE SCALE GENOMIC DNA]</scope>
</reference>
<protein>
    <recommendedName>
        <fullName evidence="4 6">50S ribosomal protein L17</fullName>
    </recommendedName>
</protein>
<comment type="caution">
    <text evidence="7">The sequence shown here is derived from an EMBL/GenBank/DDBJ whole genome shotgun (WGS) entry which is preliminary data.</text>
</comment>
<proteinExistence type="inferred from homology"/>
<dbReference type="PANTHER" id="PTHR14413">
    <property type="entry name" value="RIBOSOMAL PROTEIN L17"/>
    <property type="match status" value="1"/>
</dbReference>
<dbReference type="InterPro" id="IPR036373">
    <property type="entry name" value="Ribosomal_bL17_sf"/>
</dbReference>
<accession>A0A2M7XI77</accession>
<name>A0A2M7XI77_9BACT</name>
<evidence type="ECO:0000256" key="5">
    <source>
        <dbReference type="RuleBase" id="RU000660"/>
    </source>
</evidence>
<dbReference type="AlphaFoldDB" id="A0A2M7XI77"/>
<gene>
    <name evidence="7" type="ORF">CO172_00685</name>
</gene>
<keyword evidence="2 5" id="KW-0689">Ribosomal protein</keyword>
<evidence type="ECO:0000256" key="6">
    <source>
        <dbReference type="RuleBase" id="RU000661"/>
    </source>
</evidence>
<dbReference type="SUPFAM" id="SSF64263">
    <property type="entry name" value="Prokaryotic ribosomal protein L17"/>
    <property type="match status" value="1"/>
</dbReference>
<evidence type="ECO:0000256" key="3">
    <source>
        <dbReference type="ARBA" id="ARBA00023274"/>
    </source>
</evidence>
<comment type="similarity">
    <text evidence="1 5">Belongs to the bacterial ribosomal protein bL17 family.</text>
</comment>
<dbReference type="Proteomes" id="UP000229749">
    <property type="component" value="Unassembled WGS sequence"/>
</dbReference>
<evidence type="ECO:0000313" key="7">
    <source>
        <dbReference type="EMBL" id="PJA47610.1"/>
    </source>
</evidence>
<dbReference type="Pfam" id="PF01196">
    <property type="entry name" value="Ribosomal_L17"/>
    <property type="match status" value="1"/>
</dbReference>
<dbReference type="Gene3D" id="3.90.1030.10">
    <property type="entry name" value="Ribosomal protein L17"/>
    <property type="match status" value="1"/>
</dbReference>
<keyword evidence="3 5" id="KW-0687">Ribonucleoprotein</keyword>
<dbReference type="InterPro" id="IPR000456">
    <property type="entry name" value="Ribosomal_bL17"/>
</dbReference>
<dbReference type="GO" id="GO:0022625">
    <property type="term" value="C:cytosolic large ribosomal subunit"/>
    <property type="evidence" value="ECO:0007669"/>
    <property type="project" value="TreeGrafter"/>
</dbReference>
<evidence type="ECO:0000256" key="1">
    <source>
        <dbReference type="ARBA" id="ARBA00008777"/>
    </source>
</evidence>
<sequence>MRHRKKTKILGRKKAARTSLYKNLAESIILYEKVTTTQAKAKAIRPVVERLITVGKEPSLTARRKLLQYLPTELAVKKVLEVLGPRYETRPGGYLRIRKIGTRANDAAPMVRIEFV</sequence>
<evidence type="ECO:0000313" key="8">
    <source>
        <dbReference type="Proteomes" id="UP000229749"/>
    </source>
</evidence>
<dbReference type="GO" id="GO:0003735">
    <property type="term" value="F:structural constituent of ribosome"/>
    <property type="evidence" value="ECO:0007669"/>
    <property type="project" value="InterPro"/>
</dbReference>
<evidence type="ECO:0000256" key="2">
    <source>
        <dbReference type="ARBA" id="ARBA00022980"/>
    </source>
</evidence>
<dbReference type="GO" id="GO:0006412">
    <property type="term" value="P:translation"/>
    <property type="evidence" value="ECO:0007669"/>
    <property type="project" value="InterPro"/>
</dbReference>
<organism evidence="7 8">
    <name type="scientific">Candidatus Uhrbacteria bacterium CG_4_9_14_3_um_filter_36_7</name>
    <dbReference type="NCBI Taxonomy" id="1975033"/>
    <lineage>
        <taxon>Bacteria</taxon>
        <taxon>Candidatus Uhriibacteriota</taxon>
    </lineage>
</organism>
<dbReference type="NCBIfam" id="TIGR00059">
    <property type="entry name" value="L17"/>
    <property type="match status" value="1"/>
</dbReference>
<dbReference type="EMBL" id="PFWS01000009">
    <property type="protein sequence ID" value="PJA47610.1"/>
    <property type="molecule type" value="Genomic_DNA"/>
</dbReference>
<evidence type="ECO:0000256" key="4">
    <source>
        <dbReference type="ARBA" id="ARBA00035494"/>
    </source>
</evidence>
<dbReference type="PANTHER" id="PTHR14413:SF16">
    <property type="entry name" value="LARGE RIBOSOMAL SUBUNIT PROTEIN BL17M"/>
    <property type="match status" value="1"/>
</dbReference>